<dbReference type="SUPFAM" id="SSF55729">
    <property type="entry name" value="Acyl-CoA N-acyltransferases (Nat)"/>
    <property type="match status" value="1"/>
</dbReference>
<sequence>MELPRTVPELPAAHGLLPRTVPELPAAHGLLPRTVPELPAAHGFRLRRWSPDDTGLLREAATDPYIPLTTTVPSPYSPAAAAAYLQRQWRRTEIGTGYPFVIVDPAGRAVGDVGLWVGELPLRGWATAGYWVAPTARRRGAATAALGAVTAWALGELALPGIELYVEPGNTGSIRTAERAGYRCTGLRPAHQVVDGRPRDMWRYVRTQQQ</sequence>
<protein>
    <submittedName>
        <fullName evidence="2">N-acetyltransferase</fullName>
    </submittedName>
</protein>
<reference evidence="2" key="1">
    <citation type="submission" date="2023-02" db="EMBL/GenBank/DDBJ databases">
        <title>Kitasatospora phosalacinea NBRC 14362.</title>
        <authorList>
            <person name="Ichikawa N."/>
            <person name="Sato H."/>
            <person name="Tonouchi N."/>
        </authorList>
    </citation>
    <scope>NUCLEOTIDE SEQUENCE</scope>
    <source>
        <strain evidence="2">NBRC 14362</strain>
    </source>
</reference>
<dbReference type="RefSeq" id="WP_234337426.1">
    <property type="nucleotide sequence ID" value="NZ_BSRX01000023.1"/>
</dbReference>
<comment type="caution">
    <text evidence="2">The sequence shown here is derived from an EMBL/GenBank/DDBJ whole genome shotgun (WGS) entry which is preliminary data.</text>
</comment>
<proteinExistence type="predicted"/>
<dbReference type="EMBL" id="BSRX01000023">
    <property type="protein sequence ID" value="GLW56028.1"/>
    <property type="molecule type" value="Genomic_DNA"/>
</dbReference>
<organism evidence="2 3">
    <name type="scientific">Kitasatospora phosalacinea</name>
    <dbReference type="NCBI Taxonomy" id="2065"/>
    <lineage>
        <taxon>Bacteria</taxon>
        <taxon>Bacillati</taxon>
        <taxon>Actinomycetota</taxon>
        <taxon>Actinomycetes</taxon>
        <taxon>Kitasatosporales</taxon>
        <taxon>Streptomycetaceae</taxon>
        <taxon>Kitasatospora</taxon>
    </lineage>
</organism>
<name>A0A9W6PJI2_9ACTN</name>
<dbReference type="PROSITE" id="PS51186">
    <property type="entry name" value="GNAT"/>
    <property type="match status" value="1"/>
</dbReference>
<dbReference type="PANTHER" id="PTHR43441:SF10">
    <property type="entry name" value="ACETYLTRANSFERASE"/>
    <property type="match status" value="1"/>
</dbReference>
<accession>A0A9W6PJI2</accession>
<dbReference type="PANTHER" id="PTHR43441">
    <property type="entry name" value="RIBOSOMAL-PROTEIN-SERINE ACETYLTRANSFERASE"/>
    <property type="match status" value="1"/>
</dbReference>
<dbReference type="GO" id="GO:1990189">
    <property type="term" value="F:protein N-terminal-serine acetyltransferase activity"/>
    <property type="evidence" value="ECO:0007669"/>
    <property type="project" value="TreeGrafter"/>
</dbReference>
<evidence type="ECO:0000313" key="3">
    <source>
        <dbReference type="Proteomes" id="UP001165143"/>
    </source>
</evidence>
<dbReference type="Proteomes" id="UP001165143">
    <property type="component" value="Unassembled WGS sequence"/>
</dbReference>
<evidence type="ECO:0000259" key="1">
    <source>
        <dbReference type="PROSITE" id="PS51186"/>
    </source>
</evidence>
<dbReference type="Gene3D" id="3.40.630.30">
    <property type="match status" value="1"/>
</dbReference>
<dbReference type="AlphaFoldDB" id="A0A9W6PJI2"/>
<dbReference type="GO" id="GO:0005737">
    <property type="term" value="C:cytoplasm"/>
    <property type="evidence" value="ECO:0007669"/>
    <property type="project" value="TreeGrafter"/>
</dbReference>
<dbReference type="InterPro" id="IPR000182">
    <property type="entry name" value="GNAT_dom"/>
</dbReference>
<dbReference type="InterPro" id="IPR016181">
    <property type="entry name" value="Acyl_CoA_acyltransferase"/>
</dbReference>
<dbReference type="Pfam" id="PF13302">
    <property type="entry name" value="Acetyltransf_3"/>
    <property type="match status" value="1"/>
</dbReference>
<evidence type="ECO:0000313" key="2">
    <source>
        <dbReference type="EMBL" id="GLW56028.1"/>
    </source>
</evidence>
<dbReference type="GO" id="GO:0008999">
    <property type="term" value="F:protein-N-terminal-alanine acetyltransferase activity"/>
    <property type="evidence" value="ECO:0007669"/>
    <property type="project" value="TreeGrafter"/>
</dbReference>
<feature type="domain" description="N-acetyltransferase" evidence="1">
    <location>
        <begin position="44"/>
        <end position="206"/>
    </location>
</feature>
<gene>
    <name evidence="2" type="ORF">Kpho01_40390</name>
</gene>
<dbReference type="InterPro" id="IPR051908">
    <property type="entry name" value="Ribosomal_N-acetyltransferase"/>
</dbReference>